<reference evidence="13" key="2">
    <citation type="journal article" date="2020" name="bioRxiv">
        <title>A rank-normalized archaeal taxonomy based on genome phylogeny resolves widespread incomplete and uneven classifications.</title>
        <authorList>
            <person name="Rinke C."/>
            <person name="Chuvochina M."/>
            <person name="Mussig A.J."/>
            <person name="Chaumeil P.-A."/>
            <person name="Waite D.W."/>
            <person name="Whitman W.B."/>
            <person name="Parks D.H."/>
            <person name="Hugenholtz P."/>
        </authorList>
    </citation>
    <scope>NUCLEOTIDE SEQUENCE [LARGE SCALE GENOMIC DNA]</scope>
</reference>
<proteinExistence type="inferred from homology"/>
<reference evidence="10 14" key="3">
    <citation type="submission" date="2020-04" db="EMBL/GenBank/DDBJ databases">
        <title>Draft genome of Methanobacterium subterraneum isolated from animal feces.</title>
        <authorList>
            <person name="Ouboter H.T."/>
            <person name="Berger S."/>
            <person name="Gungor E."/>
            <person name="Jetten M.S.M."/>
            <person name="Welte C.U."/>
        </authorList>
    </citation>
    <scope>NUCLEOTIDE SEQUENCE [LARGE SCALE GENOMIC DNA]</scope>
    <source>
        <strain evidence="10">HO_2020</strain>
    </source>
</reference>
<dbReference type="SUPFAM" id="SSF48662">
    <property type="entry name" value="Ribosomal protein L39e"/>
    <property type="match status" value="1"/>
</dbReference>
<dbReference type="Pfam" id="PF00832">
    <property type="entry name" value="Ribosomal_L39"/>
    <property type="match status" value="1"/>
</dbReference>
<sequence length="51" mass="6253">MSRNRPLAKKLRMAKAGKQNRRVPLWVMMKTNRKVRTHPKMRHWRRSSLKV</sequence>
<dbReference type="EMBL" id="JABBYL010000016">
    <property type="protein sequence ID" value="NMO09166.1"/>
    <property type="molecule type" value="Genomic_DNA"/>
</dbReference>
<evidence type="ECO:0000256" key="5">
    <source>
        <dbReference type="HAMAP-Rule" id="MF_00629"/>
    </source>
</evidence>
<dbReference type="InterPro" id="IPR020083">
    <property type="entry name" value="Ribosomal_eL39_CS"/>
</dbReference>
<dbReference type="RefSeq" id="WP_048200264.1">
    <property type="nucleotide sequence ID" value="NZ_CP017766.1"/>
</dbReference>
<dbReference type="NCBIfam" id="NF002316">
    <property type="entry name" value="PRK01242.1"/>
    <property type="match status" value="1"/>
</dbReference>
<evidence type="ECO:0000313" key="11">
    <source>
        <dbReference type="Proteomes" id="UP000232631"/>
    </source>
</evidence>
<dbReference type="Proteomes" id="UP000586031">
    <property type="component" value="Unassembled WGS sequence"/>
</dbReference>
<dbReference type="EMBL" id="CP017766">
    <property type="protein sequence ID" value="AUB55795.1"/>
    <property type="molecule type" value="Genomic_DNA"/>
</dbReference>
<evidence type="ECO:0000256" key="6">
    <source>
        <dbReference type="SAM" id="MobiDB-lite"/>
    </source>
</evidence>
<dbReference type="Proteomes" id="UP000591058">
    <property type="component" value="Unassembled WGS sequence"/>
</dbReference>
<dbReference type="GeneID" id="35122743"/>
<dbReference type="HAMAP" id="MF_00629">
    <property type="entry name" value="Ribosomal_eL39"/>
    <property type="match status" value="1"/>
</dbReference>
<evidence type="ECO:0000256" key="2">
    <source>
        <dbReference type="ARBA" id="ARBA00022980"/>
    </source>
</evidence>
<feature type="region of interest" description="Disordered" evidence="6">
    <location>
        <begin position="1"/>
        <end position="20"/>
    </location>
</feature>
<dbReference type="Proteomes" id="UP000232631">
    <property type="component" value="Chromosome"/>
</dbReference>
<dbReference type="GO" id="GO:1990904">
    <property type="term" value="C:ribonucleoprotein complex"/>
    <property type="evidence" value="ECO:0007669"/>
    <property type="project" value="UniProtKB-KW"/>
</dbReference>
<evidence type="ECO:0000313" key="14">
    <source>
        <dbReference type="Proteomes" id="UP000591058"/>
    </source>
</evidence>
<evidence type="ECO:0000313" key="12">
    <source>
        <dbReference type="Proteomes" id="UP000232806"/>
    </source>
</evidence>
<protein>
    <recommendedName>
        <fullName evidence="4 5">Large ribosomal subunit protein eL39</fullName>
    </recommendedName>
</protein>
<dbReference type="GO" id="GO:0003735">
    <property type="term" value="F:structural constituent of ribosome"/>
    <property type="evidence" value="ECO:0007669"/>
    <property type="project" value="InterPro"/>
</dbReference>
<evidence type="ECO:0000313" key="13">
    <source>
        <dbReference type="Proteomes" id="UP000586031"/>
    </source>
</evidence>
<dbReference type="OrthoDB" id="65887at2157"/>
<dbReference type="InterPro" id="IPR023626">
    <property type="entry name" value="Ribosomal_eL39_dom_sf"/>
</dbReference>
<evidence type="ECO:0000256" key="4">
    <source>
        <dbReference type="ARBA" id="ARBA00035234"/>
    </source>
</evidence>
<keyword evidence="3 5" id="KW-0687">Ribonucleoprotein</keyword>
<evidence type="ECO:0000313" key="8">
    <source>
        <dbReference type="EMBL" id="AUB60340.1"/>
    </source>
</evidence>
<accession>A0A2H4VCG5</accession>
<dbReference type="EMBL" id="DUHE01000178">
    <property type="protein sequence ID" value="HII84464.1"/>
    <property type="molecule type" value="Genomic_DNA"/>
</dbReference>
<dbReference type="EMBL" id="CP017768">
    <property type="protein sequence ID" value="AUB60340.1"/>
    <property type="molecule type" value="Genomic_DNA"/>
</dbReference>
<evidence type="ECO:0000256" key="3">
    <source>
        <dbReference type="ARBA" id="ARBA00023274"/>
    </source>
</evidence>
<accession>A0A2H4VQK5</accession>
<evidence type="ECO:0000313" key="7">
    <source>
        <dbReference type="EMBL" id="AUB55795.1"/>
    </source>
</evidence>
<evidence type="ECO:0000313" key="9">
    <source>
        <dbReference type="EMBL" id="HII84464.1"/>
    </source>
</evidence>
<organism evidence="8 11">
    <name type="scientific">Methanobacterium subterraneum</name>
    <dbReference type="NCBI Taxonomy" id="59277"/>
    <lineage>
        <taxon>Archaea</taxon>
        <taxon>Methanobacteriati</taxon>
        <taxon>Methanobacteriota</taxon>
        <taxon>Methanomada group</taxon>
        <taxon>Methanobacteria</taxon>
        <taxon>Methanobacteriales</taxon>
        <taxon>Methanobacteriaceae</taxon>
        <taxon>Methanobacterium</taxon>
    </lineage>
</organism>
<dbReference type="PROSITE" id="PS00051">
    <property type="entry name" value="RIBOSOMAL_L39E"/>
    <property type="match status" value="1"/>
</dbReference>
<keyword evidence="11" id="KW-1185">Reference proteome</keyword>
<keyword evidence="2 5" id="KW-0689">Ribosomal protein</keyword>
<dbReference type="FunFam" id="1.10.1620.10:FF:000001">
    <property type="entry name" value="60S ribosomal protein-like L39"/>
    <property type="match status" value="1"/>
</dbReference>
<comment type="similarity">
    <text evidence="1 5">Belongs to the eukaryotic ribosomal protein eL39 family.</text>
</comment>
<dbReference type="AlphaFoldDB" id="A0A2H4VQK5"/>
<dbReference type="Gene3D" id="1.10.1620.10">
    <property type="entry name" value="Ribosomal protein L39e"/>
    <property type="match status" value="1"/>
</dbReference>
<gene>
    <name evidence="5" type="primary">rpl39e</name>
    <name evidence="7" type="ORF">BK007_07150</name>
    <name evidence="8" type="ORF">BK009_06345</name>
    <name evidence="9" type="ORF">HA271_06435</name>
    <name evidence="10" type="ORF">HG719_04850</name>
</gene>
<dbReference type="InterPro" id="IPR000077">
    <property type="entry name" value="Ribosomal_eL39"/>
</dbReference>
<dbReference type="KEGG" id="msub:BK009_06345"/>
<name>A0A2H4VQK5_9EURY</name>
<evidence type="ECO:0000313" key="10">
    <source>
        <dbReference type="EMBL" id="NMO09166.1"/>
    </source>
</evidence>
<reference evidence="11 12" key="1">
    <citation type="submission" date="2016-10" db="EMBL/GenBank/DDBJ databases">
        <title>Comparative genomics between deep and shallow subseafloor isolates.</title>
        <authorList>
            <person name="Ishii S."/>
            <person name="Miller J.R."/>
            <person name="Sutton G."/>
            <person name="Suzuki S."/>
            <person name="Methe B."/>
            <person name="Inagaki F."/>
            <person name="Imachi H."/>
        </authorList>
    </citation>
    <scope>NUCLEOTIDE SEQUENCE [LARGE SCALE GENOMIC DNA]</scope>
    <source>
        <strain evidence="8 11">A8p</strain>
        <strain evidence="7 12">MO-MB1</strain>
    </source>
</reference>
<dbReference type="GO" id="GO:0006412">
    <property type="term" value="P:translation"/>
    <property type="evidence" value="ECO:0007669"/>
    <property type="project" value="UniProtKB-UniRule"/>
</dbReference>
<dbReference type="GO" id="GO:0005840">
    <property type="term" value="C:ribosome"/>
    <property type="evidence" value="ECO:0007669"/>
    <property type="project" value="UniProtKB-KW"/>
</dbReference>
<evidence type="ECO:0000256" key="1">
    <source>
        <dbReference type="ARBA" id="ARBA00009339"/>
    </source>
</evidence>
<dbReference type="Proteomes" id="UP000232806">
    <property type="component" value="Chromosome"/>
</dbReference>